<feature type="transmembrane region" description="Helical" evidence="1">
    <location>
        <begin position="168"/>
        <end position="189"/>
    </location>
</feature>
<keyword evidence="1" id="KW-0812">Transmembrane</keyword>
<evidence type="ECO:0000313" key="2">
    <source>
        <dbReference type="EMBL" id="SLN65340.1"/>
    </source>
</evidence>
<organism evidence="2 3">
    <name type="scientific">Roseovarius albus</name>
    <dbReference type="NCBI Taxonomy" id="1247867"/>
    <lineage>
        <taxon>Bacteria</taxon>
        <taxon>Pseudomonadati</taxon>
        <taxon>Pseudomonadota</taxon>
        <taxon>Alphaproteobacteria</taxon>
        <taxon>Rhodobacterales</taxon>
        <taxon>Roseobacteraceae</taxon>
        <taxon>Roseovarius</taxon>
    </lineage>
</organism>
<evidence type="ECO:0000313" key="3">
    <source>
        <dbReference type="Proteomes" id="UP000193061"/>
    </source>
</evidence>
<feature type="transmembrane region" description="Helical" evidence="1">
    <location>
        <begin position="234"/>
        <end position="251"/>
    </location>
</feature>
<accession>A0A1X6ZZ75</accession>
<feature type="transmembrane region" description="Helical" evidence="1">
    <location>
        <begin position="139"/>
        <end position="156"/>
    </location>
</feature>
<feature type="transmembrane region" description="Helical" evidence="1">
    <location>
        <begin position="352"/>
        <end position="375"/>
    </location>
</feature>
<keyword evidence="3" id="KW-1185">Reference proteome</keyword>
<proteinExistence type="predicted"/>
<dbReference type="AlphaFoldDB" id="A0A1X6ZZ75"/>
<protein>
    <submittedName>
        <fullName evidence="2">NnrS protein</fullName>
    </submittedName>
</protein>
<dbReference type="InterPro" id="IPR010266">
    <property type="entry name" value="NnrS"/>
</dbReference>
<dbReference type="RefSeq" id="WP_085807128.1">
    <property type="nucleotide sequence ID" value="NZ_FWFX01000013.1"/>
</dbReference>
<feature type="transmembrane region" description="Helical" evidence="1">
    <location>
        <begin position="12"/>
        <end position="36"/>
    </location>
</feature>
<dbReference type="Pfam" id="PF05940">
    <property type="entry name" value="NnrS"/>
    <property type="match status" value="1"/>
</dbReference>
<reference evidence="2 3" key="1">
    <citation type="submission" date="2017-03" db="EMBL/GenBank/DDBJ databases">
        <authorList>
            <person name="Afonso C.L."/>
            <person name="Miller P.J."/>
            <person name="Scott M.A."/>
            <person name="Spackman E."/>
            <person name="Goraichik I."/>
            <person name="Dimitrov K.M."/>
            <person name="Suarez D.L."/>
            <person name="Swayne D.E."/>
        </authorList>
    </citation>
    <scope>NUCLEOTIDE SEQUENCE [LARGE SCALE GENOMIC DNA]</scope>
    <source>
        <strain evidence="2 3">CECT 7450</strain>
    </source>
</reference>
<feature type="transmembrane region" description="Helical" evidence="1">
    <location>
        <begin position="263"/>
        <end position="288"/>
    </location>
</feature>
<sequence>MKETRHFIFFDSGFRPFFLLATGFSIVAVVLWMMIWSGLWTLNSPFKPTDWHIHEMLFGFSSAVIAGFLLTAIPNWTGRAQIRDRFLAFLVALWIAGRIAVLGAIPLPISWVLVIDNSFLAVLCLVAAHQLLVSHNWRNLTVVALVCLFLCANVAFHQEAMISGAADYSRRAGMAVLILLIMLIGGRIIPSFTRNWLVKQGVTCLPTQFNRYDALSLGIAVLSLVMWVSKAPPTITAIALSVAAIIHVIRLQRWQGGRAWRSAILLMLHLSYLCIPVGFAFLALALIWNGMSAAAGLHVLGMGAIGGMTTAVMLRASMGHTARPLAAGATLSLAFAVILLAAILRAMLPGMWIFGLSGIQISAILWVGGFGIICIRIWPWLVMPRVD</sequence>
<feature type="transmembrane region" description="Helical" evidence="1">
    <location>
        <begin position="86"/>
        <end position="105"/>
    </location>
</feature>
<feature type="transmembrane region" description="Helical" evidence="1">
    <location>
        <begin position="294"/>
        <end position="314"/>
    </location>
</feature>
<keyword evidence="1" id="KW-0472">Membrane</keyword>
<feature type="transmembrane region" description="Helical" evidence="1">
    <location>
        <begin position="326"/>
        <end position="346"/>
    </location>
</feature>
<evidence type="ECO:0000256" key="1">
    <source>
        <dbReference type="SAM" id="Phobius"/>
    </source>
</evidence>
<dbReference type="Proteomes" id="UP000193061">
    <property type="component" value="Unassembled WGS sequence"/>
</dbReference>
<keyword evidence="1" id="KW-1133">Transmembrane helix</keyword>
<feature type="transmembrane region" description="Helical" evidence="1">
    <location>
        <begin position="111"/>
        <end position="132"/>
    </location>
</feature>
<dbReference type="OrthoDB" id="9770040at2"/>
<dbReference type="EMBL" id="FWFX01000013">
    <property type="protein sequence ID" value="SLN65340.1"/>
    <property type="molecule type" value="Genomic_DNA"/>
</dbReference>
<feature type="transmembrane region" description="Helical" evidence="1">
    <location>
        <begin position="209"/>
        <end position="228"/>
    </location>
</feature>
<feature type="transmembrane region" description="Helical" evidence="1">
    <location>
        <begin position="56"/>
        <end position="74"/>
    </location>
</feature>
<gene>
    <name evidence="2" type="ORF">ROA7450_03455</name>
</gene>
<name>A0A1X6ZZ75_9RHOB</name>